<evidence type="ECO:0000256" key="3">
    <source>
        <dbReference type="PIRSR" id="PIRSR002816-1"/>
    </source>
</evidence>
<name>A0A7X1HTJ8_KLEPN</name>
<dbReference type="EMBL" id="JACXTI010000002">
    <property type="protein sequence ID" value="MBD3701110.1"/>
    <property type="molecule type" value="Genomic_DNA"/>
</dbReference>
<reference evidence="7" key="1">
    <citation type="submission" date="2020-07" db="EMBL/GenBank/DDBJ databases">
        <title>Clinical and genomic characterization of carbapenemase-producing Enterobacterales causing secondary infections during the COVID-19 crisis at a New York City hospital.</title>
        <authorList>
            <person name="Gomez-Simmonds A."/>
            <person name="Annavajhala M.K."/>
            <person name="Uhlemann A.-C."/>
        </authorList>
    </citation>
    <scope>NUCLEOTIDE SEQUENCE</scope>
    <source>
        <strain evidence="9">KP1826</strain>
        <strain evidence="8">NK1590</strain>
        <strain evidence="7">NK1597</strain>
    </source>
</reference>
<feature type="site" description="The binding site for the sugar molecule has not yet been established, but C-87 may be involved" evidence="3">
    <location>
        <position position="87"/>
    </location>
</feature>
<dbReference type="GO" id="GO:0042882">
    <property type="term" value="P:L-arabinose transmembrane transport"/>
    <property type="evidence" value="ECO:0007669"/>
    <property type="project" value="InterPro"/>
</dbReference>
<dbReference type="EMBL" id="JACXSV010000009">
    <property type="protein sequence ID" value="MBD3723106.1"/>
    <property type="molecule type" value="Genomic_DNA"/>
</dbReference>
<dbReference type="InterPro" id="IPR001761">
    <property type="entry name" value="Peripla_BP/Lac1_sug-bd_dom"/>
</dbReference>
<comment type="similarity">
    <text evidence="2">Belongs to the bacterial solute-binding protein 2 family.</text>
</comment>
<dbReference type="InterPro" id="IPR028082">
    <property type="entry name" value="Peripla_BP_I"/>
</dbReference>
<evidence type="ECO:0000313" key="7">
    <source>
        <dbReference type="EMBL" id="MBD3701110.1"/>
    </source>
</evidence>
<dbReference type="CDD" id="cd01540">
    <property type="entry name" value="PBP1_arabinose_binding"/>
    <property type="match status" value="1"/>
</dbReference>
<dbReference type="EMBL" id="JACLRA010000001">
    <property type="protein sequence ID" value="MBC2862934.1"/>
    <property type="molecule type" value="Genomic_DNA"/>
</dbReference>
<protein>
    <submittedName>
        <fullName evidence="6">Arabinose ABC transporter substrate-binding protein</fullName>
    </submittedName>
</protein>
<dbReference type="InterPro" id="IPR026266">
    <property type="entry name" value="AraF"/>
</dbReference>
<evidence type="ECO:0000256" key="1">
    <source>
        <dbReference type="ARBA" id="ARBA00004418"/>
    </source>
</evidence>
<evidence type="ECO:0000313" key="8">
    <source>
        <dbReference type="EMBL" id="MBD3701708.1"/>
    </source>
</evidence>
<dbReference type="GO" id="GO:0030288">
    <property type="term" value="C:outer membrane-bounded periplasmic space"/>
    <property type="evidence" value="ECO:0007669"/>
    <property type="project" value="TreeGrafter"/>
</dbReference>
<dbReference type="Proteomes" id="UP000655796">
    <property type="component" value="Unassembled WGS sequence"/>
</dbReference>
<evidence type="ECO:0000256" key="2">
    <source>
        <dbReference type="ARBA" id="ARBA00007639"/>
    </source>
</evidence>
<sequence length="339" mass="36382">MHKFTKALAAIGLAAVMSQSAMAENLKLGFLVKQPEEPWFQTEWKFADKAGKDLGFDVIKIAVPDGEKTLNAIDSPAASGAKGFVICTPDPKLGSAIVAKARGYDMKVITVDDQFVNAKGKPMESVPLVMMAASEIGARQGQELYKEMQKRGWDVKDTAVMAITADELDTARRRTTGSIDALKAAGFPDAQIYRVPTKSNDIPGAFDAGNSMLVQHPQVKHWLIVGMNDNTVLGGVRATEGQGFKAPDVIGIGINGVDAVNELSKAQPTGFYGSLLPSPDIHGYKTSEMLYNWVTKGVEPPKFTAVTDVVLITRDNFKEELAKKGCNSLIKLAPAAARG</sequence>
<feature type="chain" id="PRO_5031524534" evidence="4">
    <location>
        <begin position="24"/>
        <end position="339"/>
    </location>
</feature>
<evidence type="ECO:0000256" key="4">
    <source>
        <dbReference type="SAM" id="SignalP"/>
    </source>
</evidence>
<dbReference type="Pfam" id="PF00532">
    <property type="entry name" value="Peripla_BP_1"/>
    <property type="match status" value="1"/>
</dbReference>
<dbReference type="Proteomes" id="UP000631473">
    <property type="component" value="Unassembled WGS sequence"/>
</dbReference>
<feature type="signal peptide" evidence="4">
    <location>
        <begin position="1"/>
        <end position="23"/>
    </location>
</feature>
<dbReference type="Proteomes" id="UP000598328">
    <property type="component" value="Unassembled WGS sequence"/>
</dbReference>
<comment type="subcellular location">
    <subcellularLocation>
        <location evidence="1">Periplasm</location>
    </subcellularLocation>
</comment>
<evidence type="ECO:0000313" key="9">
    <source>
        <dbReference type="EMBL" id="MBD3723106.1"/>
    </source>
</evidence>
<dbReference type="SUPFAM" id="SSF53822">
    <property type="entry name" value="Periplasmic binding protein-like I"/>
    <property type="match status" value="1"/>
</dbReference>
<dbReference type="FunFam" id="3.40.50.2300:FF:000075">
    <property type="entry name" value="L-arabinose-binding periplasmic protein"/>
    <property type="match status" value="1"/>
</dbReference>
<dbReference type="Gene3D" id="3.40.50.2300">
    <property type="match status" value="2"/>
</dbReference>
<keyword evidence="4" id="KW-0732">Signal</keyword>
<comment type="caution">
    <text evidence="6">The sequence shown here is derived from an EMBL/GenBank/DDBJ whole genome shotgun (WGS) entry which is preliminary data.</text>
</comment>
<evidence type="ECO:0000313" key="10">
    <source>
        <dbReference type="Proteomes" id="UP000592342"/>
    </source>
</evidence>
<dbReference type="PANTHER" id="PTHR30036">
    <property type="entry name" value="D-XYLOSE-BINDING PERIPLASMIC PROTEIN"/>
    <property type="match status" value="1"/>
</dbReference>
<feature type="domain" description="Periplasmic binding protein/LacI sugar binding" evidence="5">
    <location>
        <begin position="26"/>
        <end position="319"/>
    </location>
</feature>
<evidence type="ECO:0000313" key="6">
    <source>
        <dbReference type="EMBL" id="MBC2862934.1"/>
    </source>
</evidence>
<accession>A0A7X1HTJ8</accession>
<reference evidence="6 10" key="2">
    <citation type="submission" date="2020-08" db="EMBL/GenBank/DDBJ databases">
        <title>Tigecycline and colistin resistance in Klebsiella pneumoniae.</title>
        <authorList>
            <person name="Ramesh N."/>
            <person name="Shanthini T."/>
            <person name="Prasanth M."/>
            <person name="Senthilkumar N."/>
            <person name="Meesala Krishna M."/>
            <person name="Guruswami G."/>
        </authorList>
    </citation>
    <scope>NUCLEOTIDE SEQUENCE [LARGE SCALE GENOMIC DNA]</scope>
    <source>
        <strain evidence="6 10">SHM 84</strain>
    </source>
</reference>
<evidence type="ECO:0000259" key="5">
    <source>
        <dbReference type="Pfam" id="PF00532"/>
    </source>
</evidence>
<dbReference type="EMBL" id="JACXTD010000001">
    <property type="protein sequence ID" value="MBD3701708.1"/>
    <property type="molecule type" value="Genomic_DNA"/>
</dbReference>
<dbReference type="PIRSF" id="PIRSF002816">
    <property type="entry name" value="AraF"/>
    <property type="match status" value="1"/>
</dbReference>
<dbReference type="PANTHER" id="PTHR30036:SF6">
    <property type="entry name" value="L-ARABINOSE-BINDING PERIPLASMIC PROTEIN"/>
    <property type="match status" value="1"/>
</dbReference>
<dbReference type="InterPro" id="IPR050555">
    <property type="entry name" value="Bact_Solute-Bind_Prot2"/>
</dbReference>
<dbReference type="AlphaFoldDB" id="A0A7X1HTJ8"/>
<organism evidence="6 10">
    <name type="scientific">Klebsiella pneumoniae</name>
    <dbReference type="NCBI Taxonomy" id="573"/>
    <lineage>
        <taxon>Bacteria</taxon>
        <taxon>Pseudomonadati</taxon>
        <taxon>Pseudomonadota</taxon>
        <taxon>Gammaproteobacteria</taxon>
        <taxon>Enterobacterales</taxon>
        <taxon>Enterobacteriaceae</taxon>
        <taxon>Klebsiella/Raoultella group</taxon>
        <taxon>Klebsiella</taxon>
        <taxon>Klebsiella pneumoniae complex</taxon>
    </lineage>
</organism>
<gene>
    <name evidence="6" type="ORF">H7U16_19850</name>
    <name evidence="9" type="ORF">IE978_28735</name>
    <name evidence="8" type="ORF">IE986_00325</name>
    <name evidence="7" type="ORF">IE991_17425</name>
</gene>
<proteinExistence type="inferred from homology"/>
<dbReference type="GO" id="GO:0030246">
    <property type="term" value="F:carbohydrate binding"/>
    <property type="evidence" value="ECO:0007669"/>
    <property type="project" value="TreeGrafter"/>
</dbReference>
<dbReference type="Proteomes" id="UP000592342">
    <property type="component" value="Unassembled WGS sequence"/>
</dbReference>